<sequence length="158" mass="18188">MRFKLGKRVFRVTRWVFRRIRIRPRYQRLGESSGKPMSKLLNWGRKLTNGAKSLCYSAKHGSGYKRVGTDPTPSVPKGYLAVYVGQKEGGEFRRVLVPVVYFNHPLFGELLREAEAEFGYHHPGGITIPCRVTEFEQVKTRIASGSGSKRLMWLRHHQ</sequence>
<name>A0ABU6RFQ7_9FABA</name>
<accession>A0ABU6RFQ7</accession>
<comment type="similarity">
    <text evidence="1">Belongs to the ARG7 family.</text>
</comment>
<keyword evidence="3" id="KW-1185">Reference proteome</keyword>
<dbReference type="Proteomes" id="UP001341840">
    <property type="component" value="Unassembled WGS sequence"/>
</dbReference>
<comment type="caution">
    <text evidence="2">The sequence shown here is derived from an EMBL/GenBank/DDBJ whole genome shotgun (WGS) entry which is preliminary data.</text>
</comment>
<evidence type="ECO:0000313" key="2">
    <source>
        <dbReference type="EMBL" id="MED6122648.1"/>
    </source>
</evidence>
<protein>
    <submittedName>
        <fullName evidence="2">Uncharacterized protein</fullName>
    </submittedName>
</protein>
<organism evidence="2 3">
    <name type="scientific">Stylosanthes scabra</name>
    <dbReference type="NCBI Taxonomy" id="79078"/>
    <lineage>
        <taxon>Eukaryota</taxon>
        <taxon>Viridiplantae</taxon>
        <taxon>Streptophyta</taxon>
        <taxon>Embryophyta</taxon>
        <taxon>Tracheophyta</taxon>
        <taxon>Spermatophyta</taxon>
        <taxon>Magnoliopsida</taxon>
        <taxon>eudicotyledons</taxon>
        <taxon>Gunneridae</taxon>
        <taxon>Pentapetalae</taxon>
        <taxon>rosids</taxon>
        <taxon>fabids</taxon>
        <taxon>Fabales</taxon>
        <taxon>Fabaceae</taxon>
        <taxon>Papilionoideae</taxon>
        <taxon>50 kb inversion clade</taxon>
        <taxon>dalbergioids sensu lato</taxon>
        <taxon>Dalbergieae</taxon>
        <taxon>Pterocarpus clade</taxon>
        <taxon>Stylosanthes</taxon>
    </lineage>
</organism>
<evidence type="ECO:0000256" key="1">
    <source>
        <dbReference type="ARBA" id="ARBA00006974"/>
    </source>
</evidence>
<gene>
    <name evidence="2" type="ORF">PIB30_041752</name>
</gene>
<dbReference type="Pfam" id="PF02519">
    <property type="entry name" value="Auxin_inducible"/>
    <property type="match status" value="1"/>
</dbReference>
<dbReference type="PANTHER" id="PTHR31374:SF304">
    <property type="entry name" value="OS04G0537100 PROTEIN"/>
    <property type="match status" value="1"/>
</dbReference>
<evidence type="ECO:0000313" key="3">
    <source>
        <dbReference type="Proteomes" id="UP001341840"/>
    </source>
</evidence>
<proteinExistence type="inferred from homology"/>
<reference evidence="2 3" key="1">
    <citation type="journal article" date="2023" name="Plants (Basel)">
        <title>Bridging the Gap: Combining Genomics and Transcriptomics Approaches to Understand Stylosanthes scabra, an Orphan Legume from the Brazilian Caatinga.</title>
        <authorList>
            <person name="Ferreira-Neto J.R.C."/>
            <person name="da Silva M.D."/>
            <person name="Binneck E."/>
            <person name="de Melo N.F."/>
            <person name="da Silva R.H."/>
            <person name="de Melo A.L.T.M."/>
            <person name="Pandolfi V."/>
            <person name="Bustamante F.O."/>
            <person name="Brasileiro-Vidal A.C."/>
            <person name="Benko-Iseppon A.M."/>
        </authorList>
    </citation>
    <scope>NUCLEOTIDE SEQUENCE [LARGE SCALE GENOMIC DNA]</scope>
    <source>
        <tissue evidence="2">Leaves</tissue>
    </source>
</reference>
<dbReference type="EMBL" id="JASCZI010030441">
    <property type="protein sequence ID" value="MED6122648.1"/>
    <property type="molecule type" value="Genomic_DNA"/>
</dbReference>
<dbReference type="InterPro" id="IPR003676">
    <property type="entry name" value="SAUR_fam"/>
</dbReference>
<dbReference type="PANTHER" id="PTHR31374">
    <property type="entry name" value="AUXIN-INDUCED PROTEIN-LIKE-RELATED"/>
    <property type="match status" value="1"/>
</dbReference>